<accession>A0ACC1QWC2</accession>
<protein>
    <submittedName>
        <fullName evidence="1">Uncharacterized protein</fullName>
    </submittedName>
</protein>
<evidence type="ECO:0000313" key="1">
    <source>
        <dbReference type="EMBL" id="KAJ3493104.1"/>
    </source>
</evidence>
<comment type="caution">
    <text evidence="1">The sequence shown here is derived from an EMBL/GenBank/DDBJ whole genome shotgun (WGS) entry which is preliminary data.</text>
</comment>
<reference evidence="1" key="1">
    <citation type="submission" date="2022-07" db="EMBL/GenBank/DDBJ databases">
        <title>Genome Sequence of Lecanicillium saksenae.</title>
        <authorList>
            <person name="Buettner E."/>
        </authorList>
    </citation>
    <scope>NUCLEOTIDE SEQUENCE</scope>
    <source>
        <strain evidence="1">VT-O1</strain>
    </source>
</reference>
<organism evidence="1 2">
    <name type="scientific">Lecanicillium saksenae</name>
    <dbReference type="NCBI Taxonomy" id="468837"/>
    <lineage>
        <taxon>Eukaryota</taxon>
        <taxon>Fungi</taxon>
        <taxon>Dikarya</taxon>
        <taxon>Ascomycota</taxon>
        <taxon>Pezizomycotina</taxon>
        <taxon>Sordariomycetes</taxon>
        <taxon>Hypocreomycetidae</taxon>
        <taxon>Hypocreales</taxon>
        <taxon>Cordycipitaceae</taxon>
        <taxon>Lecanicillium</taxon>
    </lineage>
</organism>
<evidence type="ECO:0000313" key="2">
    <source>
        <dbReference type="Proteomes" id="UP001148737"/>
    </source>
</evidence>
<name>A0ACC1QWC2_9HYPO</name>
<keyword evidence="2" id="KW-1185">Reference proteome</keyword>
<gene>
    <name evidence="1" type="ORF">NLG97_g4952</name>
</gene>
<sequence>MARHEEAPDQHERRPLLSEVGDEGDVLEEPASRAAWSRRRLIASSALVLITAVVGAAFVNPAMNQLVEGAACQQLHPNVKDWYHDKVCKSPDVQDRLAMIMGWEVTYALIPALATAIPYGVFTDRHGPKAMSFLVGLGAIIVQVGELATTFYPHVFDLRGIWLSSFIGNLVGGGPLGMEAMQYTIADLIATESNRAEVFFYMICLLQVTFIVSGPFVYWAMNTTEKKAARDHDDVKPASVRHAFLRTVTSVRQAVSEFLKLFGKDTQLALLLLSLIFSTIGVRQALIRQQYATNRYGWTWAKAGAMISLISTVSLFVLVVFVPAVSRWLLKRTTSFGKDLWISKIGILALFIGSILIGLAKTPVQFIAAQAIYSLDMCYTPAITSVIAALAGSDNREAAGTGLVYMTVVFMRMIGSLVAGPVVFGVFRVGLSMGGDWIGLPFFFEAALQVFTVAITFSVQERKNEEESADASSDP</sequence>
<dbReference type="Proteomes" id="UP001148737">
    <property type="component" value="Unassembled WGS sequence"/>
</dbReference>
<proteinExistence type="predicted"/>
<dbReference type="EMBL" id="JANAKD010000523">
    <property type="protein sequence ID" value="KAJ3493104.1"/>
    <property type="molecule type" value="Genomic_DNA"/>
</dbReference>